<dbReference type="EMBL" id="KU043453">
    <property type="protein sequence ID" value="AME17851.1"/>
    <property type="molecule type" value="mRNA"/>
</dbReference>
<dbReference type="PANTHER" id="PTHR20914:SF9">
    <property type="entry name" value="COILED, ISOFORM A"/>
    <property type="match status" value="1"/>
</dbReference>
<evidence type="ECO:0000256" key="2">
    <source>
        <dbReference type="ARBA" id="ARBA00022525"/>
    </source>
</evidence>
<dbReference type="CDD" id="cd23572">
    <property type="entry name" value="TFP_LU_ECD_PINLYP_rpt2"/>
    <property type="match status" value="1"/>
</dbReference>
<protein>
    <submittedName>
        <fullName evidence="5">Sodefrin-like factor</fullName>
    </submittedName>
</protein>
<accession>A0A125S9K5</accession>
<evidence type="ECO:0000259" key="4">
    <source>
        <dbReference type="Pfam" id="PF00021"/>
    </source>
</evidence>
<dbReference type="AlphaFoldDB" id="A0A125S9K5"/>
<dbReference type="GO" id="GO:0005576">
    <property type="term" value="C:extracellular region"/>
    <property type="evidence" value="ECO:0007669"/>
    <property type="project" value="UniProtKB-SubCell"/>
</dbReference>
<dbReference type="InterPro" id="IPR045860">
    <property type="entry name" value="Snake_toxin-like_sf"/>
</dbReference>
<dbReference type="SUPFAM" id="SSF57302">
    <property type="entry name" value="Snake toxin-like"/>
    <property type="match status" value="2"/>
</dbReference>
<sequence>MRMFLTAVAVLFAVITEGNSLICEHCTNMNAESCSGVFAACPDNVTHCVKGLEKSNNGPYVMQLAFKGCLDPSKQPACGKEVVFRGTDMSLWIKRECCDSDSCNSGDIQVPPILQTPNGFKCPDCSTDQSASGCTAVGNITCVGNENQCADFTGNAERPGDIVKAYSLRMCATKDACDVGILSMEKIHAFQFDLKCSDAIKV</sequence>
<evidence type="ECO:0000256" key="3">
    <source>
        <dbReference type="SAM" id="SignalP"/>
    </source>
</evidence>
<name>A0A125S9K5_AMBME</name>
<dbReference type="Gene3D" id="2.10.60.10">
    <property type="entry name" value="CD59"/>
    <property type="match status" value="2"/>
</dbReference>
<feature type="signal peptide" evidence="3">
    <location>
        <begin position="1"/>
        <end position="20"/>
    </location>
</feature>
<reference evidence="5" key="1">
    <citation type="journal article" date="2016" name="Sci. Rep.">
        <title>Courtship Pheromone Use in a Model Urodele, the Mexican Axolotl (Ambystoma mexicanum).</title>
        <authorList>
            <person name="Maex M."/>
            <person name="Van Bocxlaer I."/>
            <person name="Mortier A."/>
            <person name="Proost P."/>
            <person name="Bossuyt F."/>
        </authorList>
    </citation>
    <scope>NUCLEOTIDE SEQUENCE</scope>
</reference>
<proteinExistence type="evidence at transcript level"/>
<gene>
    <name evidence="5" type="primary">SPF8</name>
</gene>
<evidence type="ECO:0000313" key="5">
    <source>
        <dbReference type="EMBL" id="AME17851.1"/>
    </source>
</evidence>
<evidence type="ECO:0000256" key="1">
    <source>
        <dbReference type="ARBA" id="ARBA00004613"/>
    </source>
</evidence>
<comment type="subcellular location">
    <subcellularLocation>
        <location evidence="1">Secreted</location>
    </subcellularLocation>
</comment>
<keyword evidence="3" id="KW-0732">Signal</keyword>
<dbReference type="Pfam" id="PF00021">
    <property type="entry name" value="UPAR_LY6"/>
    <property type="match status" value="2"/>
</dbReference>
<keyword evidence="2" id="KW-0964">Secreted</keyword>
<feature type="chain" id="PRO_5007179763" evidence="3">
    <location>
        <begin position="21"/>
        <end position="202"/>
    </location>
</feature>
<organism evidence="5">
    <name type="scientific">Ambystoma mexicanum</name>
    <name type="common">Axolotl</name>
    <dbReference type="NCBI Taxonomy" id="8296"/>
    <lineage>
        <taxon>Eukaryota</taxon>
        <taxon>Metazoa</taxon>
        <taxon>Chordata</taxon>
        <taxon>Craniata</taxon>
        <taxon>Vertebrata</taxon>
        <taxon>Euteleostomi</taxon>
        <taxon>Amphibia</taxon>
        <taxon>Batrachia</taxon>
        <taxon>Caudata</taxon>
        <taxon>Salamandroidea</taxon>
        <taxon>Ambystomatidae</taxon>
        <taxon>Ambystoma</taxon>
    </lineage>
</organism>
<dbReference type="InterPro" id="IPR050918">
    <property type="entry name" value="CNF-like_PLA2_Inhibitor"/>
</dbReference>
<feature type="domain" description="UPAR/Ly6" evidence="4">
    <location>
        <begin position="20"/>
        <end position="105"/>
    </location>
</feature>
<feature type="domain" description="UPAR/Ly6" evidence="4">
    <location>
        <begin position="119"/>
        <end position="178"/>
    </location>
</feature>
<dbReference type="PANTHER" id="PTHR20914">
    <property type="entry name" value="LY6/PLAUR DOMAIN-CONTAINING PROTEIN 8"/>
    <property type="match status" value="1"/>
</dbReference>
<dbReference type="InterPro" id="IPR016054">
    <property type="entry name" value="LY6_UPA_recep-like"/>
</dbReference>